<gene>
    <name evidence="1" type="ORF">C2857_007897</name>
</gene>
<dbReference type="OrthoDB" id="4939174at2759"/>
<evidence type="ECO:0000313" key="1">
    <source>
        <dbReference type="EMBL" id="QPG98719.1"/>
    </source>
</evidence>
<dbReference type="Proteomes" id="UP000594364">
    <property type="component" value="Chromosome 2"/>
</dbReference>
<reference evidence="1 2" key="1">
    <citation type="journal article" date="2018" name="PLoS Genet.">
        <title>Repeat elements organise 3D genome structure and mediate transcription in the filamentous fungus Epichloe festucae.</title>
        <authorList>
            <person name="Winter D.J."/>
            <person name="Ganley A.R.D."/>
            <person name="Young C.A."/>
            <person name="Liachko I."/>
            <person name="Schardl C.L."/>
            <person name="Dupont P.Y."/>
            <person name="Berry D."/>
            <person name="Ram A."/>
            <person name="Scott B."/>
            <person name="Cox M.P."/>
        </authorList>
    </citation>
    <scope>NUCLEOTIDE SEQUENCE [LARGE SCALE GENOMIC DNA]</scope>
    <source>
        <strain evidence="1 2">Fl1</strain>
    </source>
</reference>
<sequence length="312" mass="34977">MATSRAQDARAFSSTRRLDGISIRQRLSYYSRSRILVEPLLWTELHLDLLGCDFTRPSPAPPDIIMKLEYPGDDRRLRSFKSEFCPEYGNREGGMRALLGGSEVPLQWFMHLEMRFGDYPGIILPCSYFCLRNECTDDARPVPPPPIVAHVDQGHIAFMRKRKIQSLYGRSARYNRPGAKLASLRLKRLVPTEPLREPYLVAVLIALAQQQWRTLGPATIKRVSAVRSKLLYTSVGPGGNALHLYSTTVSSTFLAMVDNVAFVPPTPQSLLIQLTAIPFEPLDTLRDRLMALILEAPSLEAVGNSRDLVACP</sequence>
<dbReference type="EMBL" id="CP031386">
    <property type="protein sequence ID" value="QPG98719.1"/>
    <property type="molecule type" value="Genomic_DNA"/>
</dbReference>
<name>A0A7S9KR70_EPIFF</name>
<proteinExistence type="predicted"/>
<organism evidence="1 2">
    <name type="scientific">Epichloe festucae (strain Fl1)</name>
    <dbReference type="NCBI Taxonomy" id="877507"/>
    <lineage>
        <taxon>Eukaryota</taxon>
        <taxon>Fungi</taxon>
        <taxon>Dikarya</taxon>
        <taxon>Ascomycota</taxon>
        <taxon>Pezizomycotina</taxon>
        <taxon>Sordariomycetes</taxon>
        <taxon>Hypocreomycetidae</taxon>
        <taxon>Hypocreales</taxon>
        <taxon>Clavicipitaceae</taxon>
        <taxon>Epichloe</taxon>
    </lineage>
</organism>
<evidence type="ECO:0000313" key="2">
    <source>
        <dbReference type="Proteomes" id="UP000594364"/>
    </source>
</evidence>
<keyword evidence="2" id="KW-1185">Reference proteome</keyword>
<accession>A0A7S9KR70</accession>
<protein>
    <submittedName>
        <fullName evidence="1">Uncharacterized protein</fullName>
    </submittedName>
</protein>
<dbReference type="AlphaFoldDB" id="A0A7S9KR70"/>